<accession>A7J6A1</accession>
<name>A7J6A1_PBCVF</name>
<evidence type="ECO:0000313" key="1">
    <source>
        <dbReference type="EMBL" id="ABT15332.1"/>
    </source>
</evidence>
<dbReference type="EMBL" id="DQ890022">
    <property type="protein sequence ID" value="ABT15332.1"/>
    <property type="molecule type" value="Genomic_DNA"/>
</dbReference>
<dbReference type="RefSeq" id="YP_001425679.1">
    <property type="nucleotide sequence ID" value="NC_008603.1"/>
</dbReference>
<evidence type="ECO:0000313" key="2">
    <source>
        <dbReference type="Proteomes" id="UP000204095"/>
    </source>
</evidence>
<reference evidence="1 2" key="1">
    <citation type="journal article" date="2007" name="Virology">
        <title>Sequence and annotation of the 314-kb MT325 and the 321-kb FR483 viruses that infect Chlorella Pbi.</title>
        <authorList>
            <person name="Fitzgerald L.A."/>
            <person name="Graves M.V."/>
            <person name="Li X."/>
            <person name="Feldblyum T."/>
            <person name="Hartigan J."/>
            <person name="Van Etten J.L."/>
        </authorList>
    </citation>
    <scope>NUCLEOTIDE SEQUENCE [LARGE SCALE GENOMIC DNA]</scope>
    <source>
        <strain evidence="1 2">FR483</strain>
    </source>
</reference>
<organismHost>
    <name type="scientific">Paramecium bursaria</name>
    <dbReference type="NCBI Taxonomy" id="74790"/>
</organismHost>
<dbReference type="Proteomes" id="UP000204095">
    <property type="component" value="Segment"/>
</dbReference>
<dbReference type="GeneID" id="5470104"/>
<organism evidence="1 2">
    <name type="scientific">Paramecium bursaria Chlorella virus FR483</name>
    <name type="common">PBCV-FR483</name>
    <dbReference type="NCBI Taxonomy" id="399781"/>
    <lineage>
        <taxon>Viruses</taxon>
        <taxon>Varidnaviria</taxon>
        <taxon>Bamfordvirae</taxon>
        <taxon>Nucleocytoviricota</taxon>
        <taxon>Megaviricetes</taxon>
        <taxon>Algavirales</taxon>
        <taxon>Phycodnaviridae</taxon>
        <taxon>Chlorovirus</taxon>
        <taxon>Chlorovirus conductrix</taxon>
        <taxon>Paramecium bursaria Chlorella virus A1</taxon>
    </lineage>
</organism>
<sequence length="99" mass="10887">MRYEADTLPYANTLPNISVFRVFGMAPVTFEAFPEKYNADIFPMILIKFAIALPITMFPAVNRSVSTLPGADTFPTISIAAADGKVCVTSVRKKPFPKK</sequence>
<gene>
    <name evidence="1" type="primary">n047L</name>
    <name evidence="1" type="ORF">FR483_n047L</name>
</gene>
<proteinExistence type="predicted"/>
<protein>
    <submittedName>
        <fullName evidence="1">Uncharacterized protein n047L</fullName>
    </submittedName>
</protein>
<dbReference type="KEGG" id="vg:5470104"/>